<evidence type="ECO:0000313" key="3">
    <source>
        <dbReference type="Proteomes" id="UP000000709"/>
    </source>
</evidence>
<feature type="region of interest" description="Disordered" evidence="1">
    <location>
        <begin position="72"/>
        <end position="94"/>
    </location>
</feature>
<feature type="region of interest" description="Disordered" evidence="1">
    <location>
        <begin position="14"/>
        <end position="36"/>
    </location>
</feature>
<dbReference type="Proteomes" id="UP000000709">
    <property type="component" value="Unassembled WGS sequence"/>
</dbReference>
<gene>
    <name evidence="2" type="ORF">SPAPADRAFT_63515</name>
</gene>
<feature type="compositionally biased region" description="Low complexity" evidence="1">
    <location>
        <begin position="72"/>
        <end position="87"/>
    </location>
</feature>
<dbReference type="KEGG" id="spaa:SPAPADRAFT_63515"/>
<evidence type="ECO:0000313" key="2">
    <source>
        <dbReference type="EMBL" id="EGW29898.1"/>
    </source>
</evidence>
<keyword evidence="3" id="KW-1185">Reference proteome</keyword>
<feature type="non-terminal residue" evidence="2">
    <location>
        <position position="197"/>
    </location>
</feature>
<proteinExistence type="predicted"/>
<dbReference type="HOGENOM" id="CLU_1387247_0_0_1"/>
<dbReference type="EMBL" id="GL996506">
    <property type="protein sequence ID" value="EGW29898.1"/>
    <property type="molecule type" value="Genomic_DNA"/>
</dbReference>
<dbReference type="RefSeq" id="XP_007377664.1">
    <property type="nucleotide sequence ID" value="XM_007377602.1"/>
</dbReference>
<protein>
    <submittedName>
        <fullName evidence="2">Uncharacterized protein</fullName>
    </submittedName>
</protein>
<feature type="region of interest" description="Disordered" evidence="1">
    <location>
        <begin position="177"/>
        <end position="197"/>
    </location>
</feature>
<dbReference type="eggNOG" id="ENOG502RQKR">
    <property type="taxonomic scope" value="Eukaryota"/>
</dbReference>
<accession>G3AV95</accession>
<feature type="compositionally biased region" description="Low complexity" evidence="1">
    <location>
        <begin position="15"/>
        <end position="36"/>
    </location>
</feature>
<name>G3AV95_SPAPN</name>
<dbReference type="GeneID" id="18874790"/>
<dbReference type="AlphaFoldDB" id="G3AV95"/>
<organism evidence="3">
    <name type="scientific">Spathaspora passalidarum (strain NRRL Y-27907 / 11-Y1)</name>
    <dbReference type="NCBI Taxonomy" id="619300"/>
    <lineage>
        <taxon>Eukaryota</taxon>
        <taxon>Fungi</taxon>
        <taxon>Dikarya</taxon>
        <taxon>Ascomycota</taxon>
        <taxon>Saccharomycotina</taxon>
        <taxon>Pichiomycetes</taxon>
        <taxon>Debaryomycetaceae</taxon>
        <taxon>Spathaspora</taxon>
    </lineage>
</organism>
<reference evidence="2 3" key="1">
    <citation type="journal article" date="2011" name="Proc. Natl. Acad. Sci. U.S.A.">
        <title>Comparative genomics of xylose-fermenting fungi for enhanced biofuel production.</title>
        <authorList>
            <person name="Wohlbach D.J."/>
            <person name="Kuo A."/>
            <person name="Sato T.K."/>
            <person name="Potts K.M."/>
            <person name="Salamov A.A."/>
            <person name="LaButti K.M."/>
            <person name="Sun H."/>
            <person name="Clum A."/>
            <person name="Pangilinan J.L."/>
            <person name="Lindquist E.A."/>
            <person name="Lucas S."/>
            <person name="Lapidus A."/>
            <person name="Jin M."/>
            <person name="Gunawan C."/>
            <person name="Balan V."/>
            <person name="Dale B.E."/>
            <person name="Jeffries T.W."/>
            <person name="Zinkel R."/>
            <person name="Barry K.W."/>
            <person name="Grigoriev I.V."/>
            <person name="Gasch A.P."/>
        </authorList>
    </citation>
    <scope>NUCLEOTIDE SEQUENCE [LARGE SCALE GENOMIC DNA]</scope>
    <source>
        <strain evidence="3">NRRL Y-27907 / 11-Y1</strain>
    </source>
</reference>
<sequence length="197" mass="21635">MLNYNYSLNQAQLKTSSVTPTSTPSHTPTISAASPTSLDINAGSFINTPPSSSRVHRRSNSVDFTKKAGSFISMNSNSTPPSSPISSARVTSTSGIPRKRSIIIDLDKVTEEYKNCERRLSVASAKIQNKPVRNDQASGDTDGEVDEDGEFYMRELELSCQLPLSSELLLQSYCKNEDGQHHSDDEELDGRHKPKKV</sequence>
<evidence type="ECO:0000256" key="1">
    <source>
        <dbReference type="SAM" id="MobiDB-lite"/>
    </source>
</evidence>
<dbReference type="InParanoid" id="G3AV95"/>
<dbReference type="OrthoDB" id="10627089at2759"/>